<dbReference type="OrthoDB" id="4348522at2759"/>
<keyword evidence="5" id="KW-0560">Oxidoreductase</keyword>
<dbReference type="AlphaFoldDB" id="A0A7J9KKG6"/>
<keyword evidence="8" id="KW-0862">Zinc</keyword>
<comment type="similarity">
    <text evidence="2">Belongs to the cysteine dioxygenase family.</text>
</comment>
<dbReference type="CDD" id="cd20289">
    <property type="entry name" value="cupin_ADO"/>
    <property type="match status" value="1"/>
</dbReference>
<keyword evidence="6" id="KW-0408">Iron</keyword>
<dbReference type="SUPFAM" id="SSF51182">
    <property type="entry name" value="RmlC-like cupins"/>
    <property type="match status" value="1"/>
</dbReference>
<gene>
    <name evidence="10" type="ORF">Goshw_009978</name>
</gene>
<evidence type="ECO:0000256" key="4">
    <source>
        <dbReference type="ARBA" id="ARBA00022723"/>
    </source>
</evidence>
<dbReference type="Pfam" id="PF13639">
    <property type="entry name" value="zf-RING_2"/>
    <property type="match status" value="1"/>
</dbReference>
<comment type="caution">
    <text evidence="10">The sequence shown here is derived from an EMBL/GenBank/DDBJ whole genome shotgun (WGS) entry which is preliminary data.</text>
</comment>
<sequence length="453" mass="52221">MERDSGSWYSNFGTWYYFDIGMTERTQHQIPQDYEEYVDSAGRCGRFRYCHALLDRHDNPDSTKLCHLLCKSLFEQCSKFTPWEHQIHEGFKGFRESEIFNYLESICRDERNKNINKFLIVVKFGVFTRSNNALDYDDFDYYDVDEEELGFVPASESSIEALEKVSDLSLGFRCAICLEEEKEEVKRMPCRHVFHAQCIQQWLANSHLCPLCRHAMPSEQGGEKAAWGDELGWLVDSWGELREGSQNGLEKMTQWWVVSSMYCFTDTFTPADVGLKEENPIDDEGHGRVARCTQPITYLHIHECDGFTVQCLPFQAFYASFYRVHKMCIFCFPTSSVIPLHDHPEMTVFSKVLYGSLHVKSYDWIEPTCIRESTEPGCPQVSPCAVLDVLAPPYREDLGRKCTYYIDYPFSTSGNGAQISNGKEEGYAWLAETETPDDLYMQPGVYVGPPIQV</sequence>
<evidence type="ECO:0000256" key="3">
    <source>
        <dbReference type="ARBA" id="ARBA00013133"/>
    </source>
</evidence>
<evidence type="ECO:0000256" key="6">
    <source>
        <dbReference type="ARBA" id="ARBA00023004"/>
    </source>
</evidence>
<dbReference type="GO" id="GO:0017172">
    <property type="term" value="F:cysteine dioxygenase activity"/>
    <property type="evidence" value="ECO:0007669"/>
    <property type="project" value="UniProtKB-EC"/>
</dbReference>
<evidence type="ECO:0000256" key="7">
    <source>
        <dbReference type="ARBA" id="ARBA00024284"/>
    </source>
</evidence>
<dbReference type="InterPro" id="IPR001841">
    <property type="entry name" value="Znf_RING"/>
</dbReference>
<dbReference type="InterPro" id="IPR012864">
    <property type="entry name" value="PCO/ADO"/>
</dbReference>
<dbReference type="Proteomes" id="UP000593576">
    <property type="component" value="Unassembled WGS sequence"/>
</dbReference>
<dbReference type="SMART" id="SM00184">
    <property type="entry name" value="RING"/>
    <property type="match status" value="1"/>
</dbReference>
<accession>A0A7J9KKG6</accession>
<reference evidence="10 11" key="1">
    <citation type="journal article" date="2019" name="Genome Biol. Evol.">
        <title>Insights into the evolution of the New World diploid cottons (Gossypium, subgenus Houzingenia) based on genome sequencing.</title>
        <authorList>
            <person name="Grover C.E."/>
            <person name="Arick M.A. 2nd"/>
            <person name="Thrash A."/>
            <person name="Conover J.L."/>
            <person name="Sanders W.S."/>
            <person name="Peterson D.G."/>
            <person name="Frelichowski J.E."/>
            <person name="Scheffler J.A."/>
            <person name="Scheffler B.E."/>
            <person name="Wendel J.F."/>
        </authorList>
    </citation>
    <scope>NUCLEOTIDE SEQUENCE [LARGE SCALE GENOMIC DNA]</scope>
    <source>
        <strain evidence="10">1</strain>
        <tissue evidence="10">Leaf</tissue>
    </source>
</reference>
<organism evidence="10 11">
    <name type="scientific">Gossypium schwendimanii</name>
    <name type="common">Cotton</name>
    <dbReference type="NCBI Taxonomy" id="34291"/>
    <lineage>
        <taxon>Eukaryota</taxon>
        <taxon>Viridiplantae</taxon>
        <taxon>Streptophyta</taxon>
        <taxon>Embryophyta</taxon>
        <taxon>Tracheophyta</taxon>
        <taxon>Spermatophyta</taxon>
        <taxon>Magnoliopsida</taxon>
        <taxon>eudicotyledons</taxon>
        <taxon>Gunneridae</taxon>
        <taxon>Pentapetalae</taxon>
        <taxon>rosids</taxon>
        <taxon>malvids</taxon>
        <taxon>Malvales</taxon>
        <taxon>Malvaceae</taxon>
        <taxon>Malvoideae</taxon>
        <taxon>Gossypium</taxon>
    </lineage>
</organism>
<evidence type="ECO:0000313" key="11">
    <source>
        <dbReference type="Proteomes" id="UP000593576"/>
    </source>
</evidence>
<dbReference type="EMBL" id="JABFAF010000001">
    <property type="protein sequence ID" value="MBA0846953.1"/>
    <property type="molecule type" value="Genomic_DNA"/>
</dbReference>
<evidence type="ECO:0000259" key="9">
    <source>
        <dbReference type="PROSITE" id="PS50089"/>
    </source>
</evidence>
<dbReference type="SUPFAM" id="SSF57850">
    <property type="entry name" value="RING/U-box"/>
    <property type="match status" value="1"/>
</dbReference>
<keyword evidence="8" id="KW-0863">Zinc-finger</keyword>
<keyword evidence="11" id="KW-1185">Reference proteome</keyword>
<dbReference type="PROSITE" id="PS50089">
    <property type="entry name" value="ZF_RING_2"/>
    <property type="match status" value="1"/>
</dbReference>
<comment type="catalytic activity">
    <reaction evidence="7">
        <text>L-cysteine + O2 = 3-sulfino-L-alanine + H(+)</text>
        <dbReference type="Rhea" id="RHEA:20441"/>
        <dbReference type="ChEBI" id="CHEBI:15378"/>
        <dbReference type="ChEBI" id="CHEBI:15379"/>
        <dbReference type="ChEBI" id="CHEBI:35235"/>
        <dbReference type="ChEBI" id="CHEBI:61085"/>
        <dbReference type="EC" id="1.13.11.20"/>
    </reaction>
    <physiologicalReaction direction="left-to-right" evidence="7">
        <dbReference type="Rhea" id="RHEA:20442"/>
    </physiologicalReaction>
</comment>
<evidence type="ECO:0000256" key="2">
    <source>
        <dbReference type="ARBA" id="ARBA00006622"/>
    </source>
</evidence>
<evidence type="ECO:0000313" key="10">
    <source>
        <dbReference type="EMBL" id="MBA0846953.1"/>
    </source>
</evidence>
<dbReference type="PANTHER" id="PTHR22966">
    <property type="entry name" value="2-AMINOETHANETHIOL DIOXYGENASE"/>
    <property type="match status" value="1"/>
</dbReference>
<dbReference type="Pfam" id="PF07847">
    <property type="entry name" value="PCO_ADO"/>
    <property type="match status" value="2"/>
</dbReference>
<proteinExistence type="inferred from homology"/>
<dbReference type="InterPro" id="IPR011051">
    <property type="entry name" value="RmlC_Cupin_sf"/>
</dbReference>
<evidence type="ECO:0000256" key="1">
    <source>
        <dbReference type="ARBA" id="ARBA00001954"/>
    </source>
</evidence>
<protein>
    <recommendedName>
        <fullName evidence="3">cysteine dioxygenase</fullName>
        <ecNumber evidence="3">1.13.11.20</ecNumber>
    </recommendedName>
</protein>
<keyword evidence="4" id="KW-0479">Metal-binding</keyword>
<dbReference type="EC" id="1.13.11.20" evidence="3"/>
<evidence type="ECO:0000256" key="5">
    <source>
        <dbReference type="ARBA" id="ARBA00023002"/>
    </source>
</evidence>
<dbReference type="Gene3D" id="2.60.120.10">
    <property type="entry name" value="Jelly Rolls"/>
    <property type="match status" value="1"/>
</dbReference>
<dbReference type="PANTHER" id="PTHR22966:SF29">
    <property type="entry name" value="PLANT CYSTEINE OXIDASE 3"/>
    <property type="match status" value="1"/>
</dbReference>
<comment type="cofactor">
    <cofactor evidence="1">
        <name>Fe(2+)</name>
        <dbReference type="ChEBI" id="CHEBI:29033"/>
    </cofactor>
</comment>
<evidence type="ECO:0000256" key="8">
    <source>
        <dbReference type="PROSITE-ProRule" id="PRU00175"/>
    </source>
</evidence>
<dbReference type="GO" id="GO:0070483">
    <property type="term" value="P:detection of hypoxia"/>
    <property type="evidence" value="ECO:0007669"/>
    <property type="project" value="UniProtKB-ARBA"/>
</dbReference>
<dbReference type="InterPro" id="IPR013083">
    <property type="entry name" value="Znf_RING/FYVE/PHD"/>
</dbReference>
<dbReference type="GO" id="GO:0008270">
    <property type="term" value="F:zinc ion binding"/>
    <property type="evidence" value="ECO:0007669"/>
    <property type="project" value="UniProtKB-KW"/>
</dbReference>
<feature type="domain" description="RING-type" evidence="9">
    <location>
        <begin position="174"/>
        <end position="213"/>
    </location>
</feature>
<dbReference type="InterPro" id="IPR014710">
    <property type="entry name" value="RmlC-like_jellyroll"/>
</dbReference>
<dbReference type="Gene3D" id="3.30.40.10">
    <property type="entry name" value="Zinc/RING finger domain, C3HC4 (zinc finger)"/>
    <property type="match status" value="1"/>
</dbReference>
<name>A0A7J9KKG6_GOSSC</name>